<organism evidence="3 4">
    <name type="scientific">Coemansia interrupta</name>
    <dbReference type="NCBI Taxonomy" id="1126814"/>
    <lineage>
        <taxon>Eukaryota</taxon>
        <taxon>Fungi</taxon>
        <taxon>Fungi incertae sedis</taxon>
        <taxon>Zoopagomycota</taxon>
        <taxon>Kickxellomycotina</taxon>
        <taxon>Kickxellomycetes</taxon>
        <taxon>Kickxellales</taxon>
        <taxon>Kickxellaceae</taxon>
        <taxon>Coemansia</taxon>
    </lineage>
</organism>
<gene>
    <name evidence="3" type="ORF">GGI15_004312</name>
</gene>
<evidence type="ECO:0000313" key="3">
    <source>
        <dbReference type="EMBL" id="KAJ2778017.1"/>
    </source>
</evidence>
<protein>
    <submittedName>
        <fullName evidence="3">Uncharacterized protein</fullName>
    </submittedName>
</protein>
<feature type="compositionally biased region" description="Acidic residues" evidence="1">
    <location>
        <begin position="130"/>
        <end position="139"/>
    </location>
</feature>
<feature type="chain" id="PRO_5040861301" evidence="2">
    <location>
        <begin position="21"/>
        <end position="199"/>
    </location>
</feature>
<evidence type="ECO:0000256" key="1">
    <source>
        <dbReference type="SAM" id="MobiDB-lite"/>
    </source>
</evidence>
<keyword evidence="2" id="KW-0732">Signal</keyword>
<evidence type="ECO:0000313" key="4">
    <source>
        <dbReference type="Proteomes" id="UP001140172"/>
    </source>
</evidence>
<keyword evidence="4" id="KW-1185">Reference proteome</keyword>
<dbReference type="EMBL" id="JANBUM010000374">
    <property type="protein sequence ID" value="KAJ2778017.1"/>
    <property type="molecule type" value="Genomic_DNA"/>
</dbReference>
<dbReference type="Proteomes" id="UP001140172">
    <property type="component" value="Unassembled WGS sequence"/>
</dbReference>
<feature type="signal peptide" evidence="2">
    <location>
        <begin position="1"/>
        <end position="20"/>
    </location>
</feature>
<name>A0A9W8LF77_9FUNG</name>
<feature type="compositionally biased region" description="Acidic residues" evidence="1">
    <location>
        <begin position="154"/>
        <end position="164"/>
    </location>
</feature>
<reference evidence="3" key="1">
    <citation type="submission" date="2022-07" db="EMBL/GenBank/DDBJ databases">
        <title>Phylogenomic reconstructions and comparative analyses of Kickxellomycotina fungi.</title>
        <authorList>
            <person name="Reynolds N.K."/>
            <person name="Stajich J.E."/>
            <person name="Barry K."/>
            <person name="Grigoriev I.V."/>
            <person name="Crous P."/>
            <person name="Smith M.E."/>
        </authorList>
    </citation>
    <scope>NUCLEOTIDE SEQUENCE</scope>
    <source>
        <strain evidence="3">BCRC 34489</strain>
    </source>
</reference>
<evidence type="ECO:0000256" key="2">
    <source>
        <dbReference type="SAM" id="SignalP"/>
    </source>
</evidence>
<accession>A0A9W8LF77</accession>
<sequence>MKFSIISFLSVALGASLVAADVAGTRTVVISLATGDDGQIIPVIMHKNSAGYEPLVPSTSENATGSDSSLTGYPGSEDQEASADAEASQTIAESALESPFPMENATDTPTQQESEPESEQQSSPSPPVDDTSDAVEPEDTAPSQETTPANVVDSDSESDSENEADNISSESAESVKKSWADKTIPSIILLALSTWFFAV</sequence>
<comment type="caution">
    <text evidence="3">The sequence shown here is derived from an EMBL/GenBank/DDBJ whole genome shotgun (WGS) entry which is preliminary data.</text>
</comment>
<proteinExistence type="predicted"/>
<dbReference type="OrthoDB" id="5571151at2759"/>
<feature type="compositionally biased region" description="Polar residues" evidence="1">
    <location>
        <begin position="57"/>
        <end position="71"/>
    </location>
</feature>
<feature type="region of interest" description="Disordered" evidence="1">
    <location>
        <begin position="52"/>
        <end position="179"/>
    </location>
</feature>
<dbReference type="AlphaFoldDB" id="A0A9W8LF77"/>